<evidence type="ECO:0000256" key="5">
    <source>
        <dbReference type="ARBA" id="ARBA00022989"/>
    </source>
</evidence>
<evidence type="ECO:0000313" key="9">
    <source>
        <dbReference type="EMBL" id="XBS53508.1"/>
    </source>
</evidence>
<keyword evidence="2 7" id="KW-0813">Transport</keyword>
<name>A0AAU7PMP2_9FIRM</name>
<dbReference type="SUPFAM" id="SSF161098">
    <property type="entry name" value="MetI-like"/>
    <property type="match status" value="1"/>
</dbReference>
<protein>
    <submittedName>
        <fullName evidence="9">Carbohydrate ABC transporter permease</fullName>
    </submittedName>
</protein>
<dbReference type="RefSeq" id="WP_349945545.1">
    <property type="nucleotide sequence ID" value="NZ_CP157940.1"/>
</dbReference>
<dbReference type="PANTHER" id="PTHR43744">
    <property type="entry name" value="ABC TRANSPORTER PERMEASE PROTEIN MG189-RELATED-RELATED"/>
    <property type="match status" value="1"/>
</dbReference>
<dbReference type="PROSITE" id="PS50928">
    <property type="entry name" value="ABC_TM1"/>
    <property type="match status" value="1"/>
</dbReference>
<feature type="transmembrane region" description="Helical" evidence="7">
    <location>
        <begin position="295"/>
        <end position="314"/>
    </location>
</feature>
<feature type="domain" description="ABC transmembrane type-1" evidence="8">
    <location>
        <begin position="107"/>
        <end position="314"/>
    </location>
</feature>
<evidence type="ECO:0000256" key="1">
    <source>
        <dbReference type="ARBA" id="ARBA00004651"/>
    </source>
</evidence>
<feature type="transmembrane region" description="Helical" evidence="7">
    <location>
        <begin position="174"/>
        <end position="194"/>
    </location>
</feature>
<dbReference type="EMBL" id="CP157940">
    <property type="protein sequence ID" value="XBS53508.1"/>
    <property type="molecule type" value="Genomic_DNA"/>
</dbReference>
<gene>
    <name evidence="9" type="ORF">ABFV83_17095</name>
</gene>
<dbReference type="Pfam" id="PF00528">
    <property type="entry name" value="BPD_transp_1"/>
    <property type="match status" value="1"/>
</dbReference>
<keyword evidence="5 7" id="KW-1133">Transmembrane helix</keyword>
<evidence type="ECO:0000259" key="8">
    <source>
        <dbReference type="PROSITE" id="PS50928"/>
    </source>
</evidence>
<evidence type="ECO:0000256" key="4">
    <source>
        <dbReference type="ARBA" id="ARBA00022692"/>
    </source>
</evidence>
<dbReference type="GO" id="GO:0055085">
    <property type="term" value="P:transmembrane transport"/>
    <property type="evidence" value="ECO:0007669"/>
    <property type="project" value="InterPro"/>
</dbReference>
<evidence type="ECO:0000256" key="7">
    <source>
        <dbReference type="RuleBase" id="RU363032"/>
    </source>
</evidence>
<dbReference type="AlphaFoldDB" id="A0AAU7PMP2"/>
<dbReference type="Gene3D" id="1.10.3720.10">
    <property type="entry name" value="MetI-like"/>
    <property type="match status" value="1"/>
</dbReference>
<evidence type="ECO:0000256" key="6">
    <source>
        <dbReference type="ARBA" id="ARBA00023136"/>
    </source>
</evidence>
<reference evidence="9" key="1">
    <citation type="submission" date="2024-06" db="EMBL/GenBank/DDBJ databases">
        <title>Lacrimispora cavernae sp. nov., a novel anaerobe isolated from bat guano pile inside a cave.</title>
        <authorList>
            <person name="Miller S.L."/>
            <person name="Lu N."/>
            <person name="King J."/>
            <person name="Sankaranarayanan K."/>
            <person name="Lawson P.A."/>
        </authorList>
    </citation>
    <scope>NUCLEOTIDE SEQUENCE</scope>
    <source>
        <strain evidence="9">BS-2</strain>
    </source>
</reference>
<dbReference type="InterPro" id="IPR000515">
    <property type="entry name" value="MetI-like"/>
</dbReference>
<comment type="subcellular location">
    <subcellularLocation>
        <location evidence="1 7">Cell membrane</location>
        <topology evidence="1 7">Multi-pass membrane protein</topology>
    </subcellularLocation>
</comment>
<evidence type="ECO:0000256" key="3">
    <source>
        <dbReference type="ARBA" id="ARBA00022475"/>
    </source>
</evidence>
<sequence>MKKFNKMWLTSCMKNSFCVTPKKEERIGQRMKNYIKTNPVDRVMQILIYIIIIALCLIILLPCLNVLALSFNDGKDAARGGIWFWPREFTLNNFKEVFKDGSIMNAYGITLARTGIGTFFSLMVTTMAGFVLKQYDLPGRKCITILITFTMLFGGGMIPTYIQYKNLHLLNSFWVYVIPGLVSVTYLMMVRSFFEGIPDSLEESAKLDGCGYFQIYTKIMLPLSKPVIAVVGLYTAVNHWNDWFAGAFYMNNTKLWPVQTVLQQMLTKAMSSQREVTSVAQALAHNTASVTSDSLKMAAVVVTTVPILCVYPFIQKYFAQGAMIGAVKG</sequence>
<keyword evidence="3" id="KW-1003">Cell membrane</keyword>
<proteinExistence type="inferred from homology"/>
<feature type="transmembrane region" description="Helical" evidence="7">
    <location>
        <begin position="106"/>
        <end position="131"/>
    </location>
</feature>
<dbReference type="InterPro" id="IPR035906">
    <property type="entry name" value="MetI-like_sf"/>
</dbReference>
<organism evidence="9">
    <name type="scientific">Lacrimispora sp. BS-2</name>
    <dbReference type="NCBI Taxonomy" id="3151850"/>
    <lineage>
        <taxon>Bacteria</taxon>
        <taxon>Bacillati</taxon>
        <taxon>Bacillota</taxon>
        <taxon>Clostridia</taxon>
        <taxon>Lachnospirales</taxon>
        <taxon>Lachnospiraceae</taxon>
        <taxon>Lacrimispora</taxon>
    </lineage>
</organism>
<keyword evidence="4 7" id="KW-0812">Transmembrane</keyword>
<feature type="transmembrane region" description="Helical" evidence="7">
    <location>
        <begin position="143"/>
        <end position="162"/>
    </location>
</feature>
<comment type="similarity">
    <text evidence="7">Belongs to the binding-protein-dependent transport system permease family.</text>
</comment>
<feature type="transmembrane region" description="Helical" evidence="7">
    <location>
        <begin position="215"/>
        <end position="237"/>
    </location>
</feature>
<evidence type="ECO:0000256" key="2">
    <source>
        <dbReference type="ARBA" id="ARBA00022448"/>
    </source>
</evidence>
<dbReference type="PANTHER" id="PTHR43744:SF9">
    <property type="entry name" value="POLYGALACTURONAN_RHAMNOGALACTURONAN TRANSPORT SYSTEM PERMEASE PROTEIN YTCP"/>
    <property type="match status" value="1"/>
</dbReference>
<feature type="transmembrane region" description="Helical" evidence="7">
    <location>
        <begin position="46"/>
        <end position="71"/>
    </location>
</feature>
<keyword evidence="6 7" id="KW-0472">Membrane</keyword>
<dbReference type="CDD" id="cd06261">
    <property type="entry name" value="TM_PBP2"/>
    <property type="match status" value="1"/>
</dbReference>
<dbReference type="GO" id="GO:0005886">
    <property type="term" value="C:plasma membrane"/>
    <property type="evidence" value="ECO:0007669"/>
    <property type="project" value="UniProtKB-SubCell"/>
</dbReference>
<accession>A0AAU7PMP2</accession>